<dbReference type="AlphaFoldDB" id="A0A438BT08"/>
<accession>A0A438BT08</accession>
<dbReference type="EMBL" id="QGNW01002629">
    <property type="protein sequence ID" value="RVW14091.1"/>
    <property type="molecule type" value="Genomic_DNA"/>
</dbReference>
<comment type="caution">
    <text evidence="1">The sequence shown here is derived from an EMBL/GenBank/DDBJ whole genome shotgun (WGS) entry which is preliminary data.</text>
</comment>
<dbReference type="PANTHER" id="PTHR33116">
    <property type="entry name" value="REVERSE TRANSCRIPTASE ZINC-BINDING DOMAIN-CONTAINING PROTEIN-RELATED-RELATED"/>
    <property type="match status" value="1"/>
</dbReference>
<sequence length="109" mass="12235">MSVFRMPKSMARRIEKLQRDFLWGGANGGSKVHLVRWEVVCADKEKGGLGIRKISLLNKALLGNGFGDLRVLRRSFGKKCLRLSMGKRSLGGGQGRQMGRLVLEFGRRF</sequence>
<protein>
    <submittedName>
        <fullName evidence="1">Putative ribonuclease H protein</fullName>
    </submittedName>
</protein>
<organism evidence="1 2">
    <name type="scientific">Vitis vinifera</name>
    <name type="common">Grape</name>
    <dbReference type="NCBI Taxonomy" id="29760"/>
    <lineage>
        <taxon>Eukaryota</taxon>
        <taxon>Viridiplantae</taxon>
        <taxon>Streptophyta</taxon>
        <taxon>Embryophyta</taxon>
        <taxon>Tracheophyta</taxon>
        <taxon>Spermatophyta</taxon>
        <taxon>Magnoliopsida</taxon>
        <taxon>eudicotyledons</taxon>
        <taxon>Gunneridae</taxon>
        <taxon>Pentapetalae</taxon>
        <taxon>rosids</taxon>
        <taxon>Vitales</taxon>
        <taxon>Vitaceae</taxon>
        <taxon>Viteae</taxon>
        <taxon>Vitis</taxon>
    </lineage>
</organism>
<evidence type="ECO:0000313" key="2">
    <source>
        <dbReference type="Proteomes" id="UP000288805"/>
    </source>
</evidence>
<evidence type="ECO:0000313" key="1">
    <source>
        <dbReference type="EMBL" id="RVW14091.1"/>
    </source>
</evidence>
<proteinExistence type="predicted"/>
<dbReference type="Proteomes" id="UP000288805">
    <property type="component" value="Unassembled WGS sequence"/>
</dbReference>
<dbReference type="PANTHER" id="PTHR33116:SF78">
    <property type="entry name" value="OS12G0587133 PROTEIN"/>
    <property type="match status" value="1"/>
</dbReference>
<reference evidence="1 2" key="1">
    <citation type="journal article" date="2018" name="PLoS Genet.">
        <title>Population sequencing reveals clonal diversity and ancestral inbreeding in the grapevine cultivar Chardonnay.</title>
        <authorList>
            <person name="Roach M.J."/>
            <person name="Johnson D.L."/>
            <person name="Bohlmann J."/>
            <person name="van Vuuren H.J."/>
            <person name="Jones S.J."/>
            <person name="Pretorius I.S."/>
            <person name="Schmidt S.A."/>
            <person name="Borneman A.R."/>
        </authorList>
    </citation>
    <scope>NUCLEOTIDE SEQUENCE [LARGE SCALE GENOMIC DNA]</scope>
    <source>
        <strain evidence="2">cv. Chardonnay</strain>
        <tissue evidence="1">Leaf</tissue>
    </source>
</reference>
<gene>
    <name evidence="1" type="primary">VvCHDh000004_1180</name>
    <name evidence="1" type="ORF">CK203_099168</name>
</gene>
<name>A0A438BT08_VITVI</name>